<evidence type="ECO:0000313" key="2">
    <source>
        <dbReference type="Proteomes" id="UP001050975"/>
    </source>
</evidence>
<dbReference type="RefSeq" id="WP_226594905.1">
    <property type="nucleotide sequence ID" value="NZ_BLAY01000476.1"/>
</dbReference>
<sequence length="89" mass="10451">MKFVLRVKEYPYIQEESSDYTRVSELGLLPGNSWFLTSVKVTKQKGFGQFNVAGYWRRKYRGKVEDEGWYLLTNLGRYQPAIAAFKCLE</sequence>
<accession>A0AAV3XNY1</accession>
<keyword evidence="2" id="KW-1185">Reference proteome</keyword>
<proteinExistence type="predicted"/>
<dbReference type="AlphaFoldDB" id="A0AAV3XNY1"/>
<comment type="caution">
    <text evidence="1">The sequence shown here is derived from an EMBL/GenBank/DDBJ whole genome shotgun (WGS) entry which is preliminary data.</text>
</comment>
<evidence type="ECO:0000313" key="1">
    <source>
        <dbReference type="EMBL" id="GET44642.1"/>
    </source>
</evidence>
<dbReference type="EMBL" id="BLAY01000476">
    <property type="protein sequence ID" value="GET44642.1"/>
    <property type="molecule type" value="Genomic_DNA"/>
</dbReference>
<protein>
    <submittedName>
        <fullName evidence="1">Transposase</fullName>
    </submittedName>
</protein>
<organism evidence="1 2">
    <name type="scientific">Microseira wollei NIES-4236</name>
    <dbReference type="NCBI Taxonomy" id="2530354"/>
    <lineage>
        <taxon>Bacteria</taxon>
        <taxon>Bacillati</taxon>
        <taxon>Cyanobacteriota</taxon>
        <taxon>Cyanophyceae</taxon>
        <taxon>Oscillatoriophycideae</taxon>
        <taxon>Aerosakkonematales</taxon>
        <taxon>Aerosakkonemataceae</taxon>
        <taxon>Microseira</taxon>
    </lineage>
</organism>
<dbReference type="Proteomes" id="UP001050975">
    <property type="component" value="Unassembled WGS sequence"/>
</dbReference>
<name>A0AAV3XNY1_9CYAN</name>
<gene>
    <name evidence="1" type="ORF">MiSe_94730</name>
</gene>
<reference evidence="1" key="1">
    <citation type="submission" date="2019-10" db="EMBL/GenBank/DDBJ databases">
        <title>Draft genome sequece of Microseira wollei NIES-4236.</title>
        <authorList>
            <person name="Yamaguchi H."/>
            <person name="Suzuki S."/>
            <person name="Kawachi M."/>
        </authorList>
    </citation>
    <scope>NUCLEOTIDE SEQUENCE</scope>
    <source>
        <strain evidence="1">NIES-4236</strain>
    </source>
</reference>